<reference evidence="1 2" key="1">
    <citation type="submission" date="2020-07" db="EMBL/GenBank/DDBJ databases">
        <title>Mycobacterium kansasii (former subtype) with zoonotic potential isolated from diseased indoor pet cat, Japan.</title>
        <authorList>
            <person name="Fukano H."/>
            <person name="Terazono T."/>
            <person name="Hoshino Y."/>
        </authorList>
    </citation>
    <scope>NUCLEOTIDE SEQUENCE [LARGE SCALE GENOMIC DNA]</scope>
    <source>
        <strain evidence="1 2">Kuro-I</strain>
    </source>
</reference>
<dbReference type="EMBL" id="AP023343">
    <property type="protein sequence ID" value="BCI91249.1"/>
    <property type="molecule type" value="Genomic_DNA"/>
</dbReference>
<gene>
    <name evidence="1" type="ORF">NIIDMKKI_64550</name>
</gene>
<proteinExistence type="predicted"/>
<dbReference type="Proteomes" id="UP000516380">
    <property type="component" value="Chromosome"/>
</dbReference>
<keyword evidence="2" id="KW-1185">Reference proteome</keyword>
<sequence length="82" mass="8951">MRALAKRGFVVAMLTVVRPGGPGPLVLSATSTDPESRAAVELYGPHQRSGGALRQLWWKLRLRGSKPRRYSLRCAVPSSIAH</sequence>
<protein>
    <submittedName>
        <fullName evidence="1">Uncharacterized protein</fullName>
    </submittedName>
</protein>
<dbReference type="AlphaFoldDB" id="A0A7G1IN27"/>
<evidence type="ECO:0000313" key="1">
    <source>
        <dbReference type="EMBL" id="BCI91249.1"/>
    </source>
</evidence>
<accession>A0A7G1IN27</accession>
<name>A0A7G1IN27_MYCKA</name>
<organism evidence="1 2">
    <name type="scientific">Mycobacterium kansasii</name>
    <dbReference type="NCBI Taxonomy" id="1768"/>
    <lineage>
        <taxon>Bacteria</taxon>
        <taxon>Bacillati</taxon>
        <taxon>Actinomycetota</taxon>
        <taxon>Actinomycetes</taxon>
        <taxon>Mycobacteriales</taxon>
        <taxon>Mycobacteriaceae</taxon>
        <taxon>Mycobacterium</taxon>
    </lineage>
</organism>
<evidence type="ECO:0000313" key="2">
    <source>
        <dbReference type="Proteomes" id="UP000516380"/>
    </source>
</evidence>